<keyword evidence="2" id="KW-1133">Transmembrane helix</keyword>
<keyword evidence="4" id="KW-1185">Reference proteome</keyword>
<dbReference type="RefSeq" id="WP_144587379.1">
    <property type="nucleotide sequence ID" value="NZ_VJWX01000086.1"/>
</dbReference>
<keyword evidence="2" id="KW-0472">Membrane</keyword>
<organism evidence="3 4">
    <name type="scientific">Amycolatopsis rhizosphaerae</name>
    <dbReference type="NCBI Taxonomy" id="2053003"/>
    <lineage>
        <taxon>Bacteria</taxon>
        <taxon>Bacillati</taxon>
        <taxon>Actinomycetota</taxon>
        <taxon>Actinomycetes</taxon>
        <taxon>Pseudonocardiales</taxon>
        <taxon>Pseudonocardiaceae</taxon>
        <taxon>Amycolatopsis</taxon>
    </lineage>
</organism>
<reference evidence="3 4" key="1">
    <citation type="submission" date="2019-07" db="EMBL/GenBank/DDBJ databases">
        <authorList>
            <person name="Duangmal K."/>
            <person name="Teo W.F.A."/>
        </authorList>
    </citation>
    <scope>NUCLEOTIDE SEQUENCE [LARGE SCALE GENOMIC DNA]</scope>
    <source>
        <strain evidence="3 4">TBRC 6029</strain>
    </source>
</reference>
<proteinExistence type="predicted"/>
<dbReference type="AlphaFoldDB" id="A0A558CXX0"/>
<comment type="caution">
    <text evidence="3">The sequence shown here is derived from an EMBL/GenBank/DDBJ whole genome shotgun (WGS) entry which is preliminary data.</text>
</comment>
<dbReference type="Proteomes" id="UP000320011">
    <property type="component" value="Unassembled WGS sequence"/>
</dbReference>
<feature type="transmembrane region" description="Helical" evidence="2">
    <location>
        <begin position="30"/>
        <end position="51"/>
    </location>
</feature>
<name>A0A558CXX0_9PSEU</name>
<accession>A0A558CXX0</accession>
<dbReference type="EMBL" id="VJWX01000086">
    <property type="protein sequence ID" value="TVT53619.1"/>
    <property type="molecule type" value="Genomic_DNA"/>
</dbReference>
<gene>
    <name evidence="3" type="ORF">FNH05_11655</name>
</gene>
<keyword evidence="2" id="KW-0812">Transmembrane</keyword>
<feature type="region of interest" description="Disordered" evidence="1">
    <location>
        <begin position="124"/>
        <end position="162"/>
    </location>
</feature>
<reference evidence="3 4" key="2">
    <citation type="submission" date="2019-08" db="EMBL/GenBank/DDBJ databases">
        <title>Amycolatopsis acidicola sp. nov., isolated from peat swamp forest soil.</title>
        <authorList>
            <person name="Srisuk N."/>
        </authorList>
    </citation>
    <scope>NUCLEOTIDE SEQUENCE [LARGE SCALE GENOMIC DNA]</scope>
    <source>
        <strain evidence="3 4">TBRC 6029</strain>
    </source>
</reference>
<evidence type="ECO:0000256" key="1">
    <source>
        <dbReference type="SAM" id="MobiDB-lite"/>
    </source>
</evidence>
<evidence type="ECO:0000256" key="2">
    <source>
        <dbReference type="SAM" id="Phobius"/>
    </source>
</evidence>
<protein>
    <submittedName>
        <fullName evidence="3">Uncharacterized protein</fullName>
    </submittedName>
</protein>
<evidence type="ECO:0000313" key="4">
    <source>
        <dbReference type="Proteomes" id="UP000320011"/>
    </source>
</evidence>
<dbReference type="OrthoDB" id="3636448at2"/>
<sequence>MNDEVSVAELLEREGWTEADPAAPKGRMQVVAVMLAVVLGCGLAALLVHFGSQNPQADSPSLIDLPHGPTGGLAGGGVPSVLDTTEVTGTGTRIVVTNQSGTAGNGIPENTRHRTTGTQTITVTETGKPSASTTGSSAGATTTDSSGANVPSSTGTRKTTTTTTAAPTTCFLLFCW</sequence>
<evidence type="ECO:0000313" key="3">
    <source>
        <dbReference type="EMBL" id="TVT53619.1"/>
    </source>
</evidence>